<protein>
    <submittedName>
        <fullName evidence="2">Ricin-type beta-trefoil lectin protein</fullName>
    </submittedName>
</protein>
<proteinExistence type="predicted"/>
<name>A0A3N1D0A7_9ACTN</name>
<comment type="caution">
    <text evidence="2">The sequence shown here is derived from an EMBL/GenBank/DDBJ whole genome shotgun (WGS) entry which is preliminary data.</text>
</comment>
<dbReference type="InterPro" id="IPR000772">
    <property type="entry name" value="Ricin_B_lectin"/>
</dbReference>
<evidence type="ECO:0000259" key="1">
    <source>
        <dbReference type="Pfam" id="PF00652"/>
    </source>
</evidence>
<dbReference type="Proteomes" id="UP000272400">
    <property type="component" value="Unassembled WGS sequence"/>
</dbReference>
<dbReference type="InterPro" id="IPR006311">
    <property type="entry name" value="TAT_signal"/>
</dbReference>
<dbReference type="AlphaFoldDB" id="A0A3N1D0A7"/>
<dbReference type="InterPro" id="IPR035992">
    <property type="entry name" value="Ricin_B-like_lectins"/>
</dbReference>
<accession>A0A3N1D0A7</accession>
<keyword evidence="3" id="KW-1185">Reference proteome</keyword>
<gene>
    <name evidence="2" type="ORF">EDD29_4543</name>
</gene>
<feature type="domain" description="Ricin B lectin" evidence="1">
    <location>
        <begin position="44"/>
        <end position="170"/>
    </location>
</feature>
<organism evidence="2 3">
    <name type="scientific">Actinocorallia herbida</name>
    <dbReference type="NCBI Taxonomy" id="58109"/>
    <lineage>
        <taxon>Bacteria</taxon>
        <taxon>Bacillati</taxon>
        <taxon>Actinomycetota</taxon>
        <taxon>Actinomycetes</taxon>
        <taxon>Streptosporangiales</taxon>
        <taxon>Thermomonosporaceae</taxon>
        <taxon>Actinocorallia</taxon>
    </lineage>
</organism>
<dbReference type="PROSITE" id="PS50231">
    <property type="entry name" value="RICIN_B_LECTIN"/>
    <property type="match status" value="1"/>
</dbReference>
<dbReference type="GO" id="GO:0030246">
    <property type="term" value="F:carbohydrate binding"/>
    <property type="evidence" value="ECO:0007669"/>
    <property type="project" value="UniProtKB-KW"/>
</dbReference>
<dbReference type="Gene3D" id="2.80.10.50">
    <property type="match status" value="1"/>
</dbReference>
<dbReference type="SUPFAM" id="SSF50370">
    <property type="entry name" value="Ricin B-like lectins"/>
    <property type="match status" value="1"/>
</dbReference>
<dbReference type="PROSITE" id="PS51318">
    <property type="entry name" value="TAT"/>
    <property type="match status" value="1"/>
</dbReference>
<dbReference type="EMBL" id="RJKE01000001">
    <property type="protein sequence ID" value="ROO86957.1"/>
    <property type="molecule type" value="Genomic_DNA"/>
</dbReference>
<reference evidence="2 3" key="1">
    <citation type="submission" date="2018-11" db="EMBL/GenBank/DDBJ databases">
        <title>Sequencing the genomes of 1000 actinobacteria strains.</title>
        <authorList>
            <person name="Klenk H.-P."/>
        </authorList>
    </citation>
    <scope>NUCLEOTIDE SEQUENCE [LARGE SCALE GENOMIC DNA]</scope>
    <source>
        <strain evidence="2 3">DSM 44254</strain>
    </source>
</reference>
<dbReference type="OrthoDB" id="9767239at2"/>
<dbReference type="Pfam" id="PF00652">
    <property type="entry name" value="Ricin_B_lectin"/>
    <property type="match status" value="1"/>
</dbReference>
<sequence>MAARRNSRRSIVRRVLLVLSMVVGTLTVFSATSTPASAEAAYNFVIKNYATGDCLVRPQKVSDHVYLAPCSGSPNERWGSRCSDWLCYGMQFYNLANGKCLTGASPAPGASVGLFTCSTLGAREVWWGQVSDTLQAFRFANSHQSDQCLAQISSANVALEPCSLSTTQFWTILFP</sequence>
<evidence type="ECO:0000313" key="3">
    <source>
        <dbReference type="Proteomes" id="UP000272400"/>
    </source>
</evidence>
<keyword evidence="2" id="KW-0430">Lectin</keyword>
<evidence type="ECO:0000313" key="2">
    <source>
        <dbReference type="EMBL" id="ROO86957.1"/>
    </source>
</evidence>